<name>A0ABR1ZFS7_9ROSI</name>
<protein>
    <recommendedName>
        <fullName evidence="3">Angiotensin-converting enzyme 2</fullName>
    </recommendedName>
</protein>
<evidence type="ECO:0008006" key="3">
    <source>
        <dbReference type="Google" id="ProtNLM"/>
    </source>
</evidence>
<dbReference type="Pfam" id="PF09713">
    <property type="entry name" value="A_thal_3526"/>
    <property type="match status" value="1"/>
</dbReference>
<evidence type="ECO:0000313" key="2">
    <source>
        <dbReference type="Proteomes" id="UP001472677"/>
    </source>
</evidence>
<reference evidence="1 2" key="1">
    <citation type="journal article" date="2024" name="G3 (Bethesda)">
        <title>Genome assembly of Hibiscus sabdariffa L. provides insights into metabolisms of medicinal natural products.</title>
        <authorList>
            <person name="Kim T."/>
        </authorList>
    </citation>
    <scope>NUCLEOTIDE SEQUENCE [LARGE SCALE GENOMIC DNA]</scope>
    <source>
        <strain evidence="1">TK-2024</strain>
        <tissue evidence="1">Old leaves</tissue>
    </source>
</reference>
<dbReference type="Proteomes" id="UP001472677">
    <property type="component" value="Unassembled WGS sequence"/>
</dbReference>
<dbReference type="PANTHER" id="PTHR31871:SF47">
    <property type="entry name" value="ANGIOTENSIN-CONVERTING ENZYME 2"/>
    <property type="match status" value="1"/>
</dbReference>
<keyword evidence="2" id="KW-1185">Reference proteome</keyword>
<gene>
    <name evidence="1" type="ORF">V6N12_041505</name>
</gene>
<organism evidence="1 2">
    <name type="scientific">Hibiscus sabdariffa</name>
    <name type="common">roselle</name>
    <dbReference type="NCBI Taxonomy" id="183260"/>
    <lineage>
        <taxon>Eukaryota</taxon>
        <taxon>Viridiplantae</taxon>
        <taxon>Streptophyta</taxon>
        <taxon>Embryophyta</taxon>
        <taxon>Tracheophyta</taxon>
        <taxon>Spermatophyta</taxon>
        <taxon>Magnoliopsida</taxon>
        <taxon>eudicotyledons</taxon>
        <taxon>Gunneridae</taxon>
        <taxon>Pentapetalae</taxon>
        <taxon>rosids</taxon>
        <taxon>malvids</taxon>
        <taxon>Malvales</taxon>
        <taxon>Malvaceae</taxon>
        <taxon>Malvoideae</taxon>
        <taxon>Hibiscus</taxon>
    </lineage>
</organism>
<dbReference type="NCBIfam" id="TIGR01589">
    <property type="entry name" value="A_thal_3526"/>
    <property type="match status" value="1"/>
</dbReference>
<proteinExistence type="predicted"/>
<dbReference type="PANTHER" id="PTHR31871">
    <property type="entry name" value="OS02G0137100 PROTEIN"/>
    <property type="match status" value="1"/>
</dbReference>
<comment type="caution">
    <text evidence="1">The sequence shown here is derived from an EMBL/GenBank/DDBJ whole genome shotgun (WGS) entry which is preliminary data.</text>
</comment>
<dbReference type="EMBL" id="JBBPBM010002359">
    <property type="protein sequence ID" value="KAK8479046.1"/>
    <property type="molecule type" value="Genomic_DNA"/>
</dbReference>
<evidence type="ECO:0000313" key="1">
    <source>
        <dbReference type="EMBL" id="KAK8479046.1"/>
    </source>
</evidence>
<dbReference type="InterPro" id="IPR006476">
    <property type="entry name" value="CHP01589_pln"/>
</dbReference>
<accession>A0ABR1ZFS7</accession>
<sequence length="389" mass="43325">MGTKTKPASFQTKTVKTITLAAILKAVPFLHPKSRGNQRRRSRSPPPMHSFSVKRVQNLIERCLQLYMNKDEVAKTLLSRARIDPGFTTLVWQKLEEENADFFRAYYIRLKLKKQILLFNHLLEHQYHLMKYPMPPKVPLVPLQNGIHNHPMPVNNFPMGYSVLQQQPPIPAAGQPHLDSKGISSCHLVSGVPAPSNFRPMRMDSGNDMVMDNTAFEIEVKPEVPMTTAVSSMSEMPESPTSVASGGNFPFTSTDMLGMGIDTSTLDSAFQTDLASSIVLQLDPSNGADNSRDSLRSLDQIHWNFGADNSRDSLRSLDQIHWNFSLTDLTADLSNLGDLGALGNHPGSPFLPSDSEILLDDSEKEDRVEEYFVDSIPGQPDTPSHEEKS</sequence>